<dbReference type="SUPFAM" id="SSF52540">
    <property type="entry name" value="P-loop containing nucleoside triphosphate hydrolases"/>
    <property type="match status" value="1"/>
</dbReference>
<dbReference type="EMBL" id="UAPQ01000009">
    <property type="protein sequence ID" value="SPT54075.1"/>
    <property type="molecule type" value="Genomic_DNA"/>
</dbReference>
<evidence type="ECO:0000259" key="2">
    <source>
        <dbReference type="Pfam" id="PF01926"/>
    </source>
</evidence>
<name>A0ABY1VPM2_9ACTO</name>
<organism evidence="3 4">
    <name type="scientific">Actinomyces bovis</name>
    <dbReference type="NCBI Taxonomy" id="1658"/>
    <lineage>
        <taxon>Bacteria</taxon>
        <taxon>Bacillati</taxon>
        <taxon>Actinomycetota</taxon>
        <taxon>Actinomycetes</taxon>
        <taxon>Actinomycetales</taxon>
        <taxon>Actinomycetaceae</taxon>
        <taxon>Actinomyces</taxon>
    </lineage>
</organism>
<accession>A0ABY1VPM2</accession>
<dbReference type="InterPro" id="IPR006073">
    <property type="entry name" value="GTP-bd"/>
</dbReference>
<dbReference type="RefSeq" id="WP_229116902.1">
    <property type="nucleotide sequence ID" value="NZ_UAPQ01000009.1"/>
</dbReference>
<reference evidence="3 4" key="1">
    <citation type="submission" date="2018-06" db="EMBL/GenBank/DDBJ databases">
        <authorList>
            <consortium name="Pathogen Informatics"/>
            <person name="Doyle S."/>
        </authorList>
    </citation>
    <scope>NUCLEOTIDE SEQUENCE [LARGE SCALE GENOMIC DNA]</scope>
    <source>
        <strain evidence="3 4">NCTC11535</strain>
    </source>
</reference>
<feature type="transmembrane region" description="Helical" evidence="1">
    <location>
        <begin position="500"/>
        <end position="525"/>
    </location>
</feature>
<proteinExistence type="predicted"/>
<dbReference type="PANTHER" id="PTHR42698:SF1">
    <property type="entry name" value="GTPASE ERA, MITOCHONDRIAL"/>
    <property type="match status" value="1"/>
</dbReference>
<keyword evidence="1" id="KW-0472">Membrane</keyword>
<sequence>MTMLPMGPRLGRAGTALSQTEGLDRALWQLSRVTELGEGLLDERQLQAARQLHERAGQRRRLAPSLTVAALLGATGSGKSSLFNALLGQEVARTAVTRPTTTKPLAAVPAATATQAKEATALLDWLGVDERAEVTTAPGAAALGSGTVLLDLPDIDSDAREHRVITEGMSQLVDVLVWVLDPEKYADALVHRDFLSQLYEHARVTLVVLNQVDRLAPADRQDVLADLARLLNQEGLGSSALLAVSARTGEGLEALREQIAQVAQARTARDERLSADVRHWATQLSDQLGIKATSGSGQSQAEGAATEPWDALRQAARAAASVELVSQAVSGSYRRSAQLRVGWIPLRWLARLRKDPLRVLHLLKDQPKRSATAESGRDVVVGRSSLPAPSAAAAGTLRTSAHNCAAAALAALPENWAAEVLARSDQRALKLPEALDRAVVSTDLESGKGPNWWKLANSFQWLSLVTALVGGAWLLGLHLARSYLLVKVSPPMLGRLPYPTVLLGIGLLSGLLLAVLGTLLARIGARRVAARVHKRLYKAADAVVQEQVIAPLHEELYSWDELTSSILELRS</sequence>
<comment type="caution">
    <text evidence="3">The sequence shown here is derived from an EMBL/GenBank/DDBJ whole genome shotgun (WGS) entry which is preliminary data.</text>
</comment>
<gene>
    <name evidence="3" type="ORF">NCTC11535_01772</name>
</gene>
<dbReference type="PANTHER" id="PTHR42698">
    <property type="entry name" value="GTPASE ERA"/>
    <property type="match status" value="1"/>
</dbReference>
<evidence type="ECO:0000256" key="1">
    <source>
        <dbReference type="SAM" id="Phobius"/>
    </source>
</evidence>
<dbReference type="InterPro" id="IPR005662">
    <property type="entry name" value="GTPase_Era-like"/>
</dbReference>
<dbReference type="Proteomes" id="UP000250006">
    <property type="component" value="Unassembled WGS sequence"/>
</dbReference>
<dbReference type="Gene3D" id="3.40.50.300">
    <property type="entry name" value="P-loop containing nucleotide triphosphate hydrolases"/>
    <property type="match status" value="1"/>
</dbReference>
<feature type="domain" description="G" evidence="2">
    <location>
        <begin position="69"/>
        <end position="210"/>
    </location>
</feature>
<keyword evidence="1" id="KW-0812">Transmembrane</keyword>
<keyword evidence="1" id="KW-1133">Transmembrane helix</keyword>
<evidence type="ECO:0000313" key="4">
    <source>
        <dbReference type="Proteomes" id="UP000250006"/>
    </source>
</evidence>
<dbReference type="Pfam" id="PF01926">
    <property type="entry name" value="MMR_HSR1"/>
    <property type="match status" value="1"/>
</dbReference>
<evidence type="ECO:0000313" key="3">
    <source>
        <dbReference type="EMBL" id="SPT54075.1"/>
    </source>
</evidence>
<dbReference type="InterPro" id="IPR027417">
    <property type="entry name" value="P-loop_NTPase"/>
</dbReference>
<keyword evidence="4" id="KW-1185">Reference proteome</keyword>
<protein>
    <submittedName>
        <fullName evidence="3">GTPase Era</fullName>
    </submittedName>
</protein>